<name>A0ABN1YI24_9ACTN</name>
<dbReference type="Proteomes" id="UP001499863">
    <property type="component" value="Unassembled WGS sequence"/>
</dbReference>
<dbReference type="EMBL" id="BAAAKJ010000426">
    <property type="protein sequence ID" value="GAA1412110.1"/>
    <property type="molecule type" value="Genomic_DNA"/>
</dbReference>
<evidence type="ECO:0000313" key="3">
    <source>
        <dbReference type="Proteomes" id="UP001499863"/>
    </source>
</evidence>
<evidence type="ECO:0000256" key="1">
    <source>
        <dbReference type="SAM" id="MobiDB-lite"/>
    </source>
</evidence>
<evidence type="ECO:0000313" key="2">
    <source>
        <dbReference type="EMBL" id="GAA1412110.1"/>
    </source>
</evidence>
<proteinExistence type="predicted"/>
<protein>
    <submittedName>
        <fullName evidence="2">Uncharacterized protein</fullName>
    </submittedName>
</protein>
<comment type="caution">
    <text evidence="2">The sequence shown here is derived from an EMBL/GenBank/DDBJ whole genome shotgun (WGS) entry which is preliminary data.</text>
</comment>
<keyword evidence="3" id="KW-1185">Reference proteome</keyword>
<reference evidence="2 3" key="1">
    <citation type="journal article" date="2019" name="Int. J. Syst. Evol. Microbiol.">
        <title>The Global Catalogue of Microorganisms (GCM) 10K type strain sequencing project: providing services to taxonomists for standard genome sequencing and annotation.</title>
        <authorList>
            <consortium name="The Broad Institute Genomics Platform"/>
            <consortium name="The Broad Institute Genome Sequencing Center for Infectious Disease"/>
            <person name="Wu L."/>
            <person name="Ma J."/>
        </authorList>
    </citation>
    <scope>NUCLEOTIDE SEQUENCE [LARGE SCALE GENOMIC DNA]</scope>
    <source>
        <strain evidence="2 3">JCM 12393</strain>
    </source>
</reference>
<feature type="region of interest" description="Disordered" evidence="1">
    <location>
        <begin position="87"/>
        <end position="136"/>
    </location>
</feature>
<sequence length="186" mass="20019">MLESNARNLWIDRGGHTFPVIDRQVTELGRRGRVGREGTSVLAVVNADGTTPGGASLLDEIVREGARRMLAAALEAEVNANMAELADQRDESSLARRPDGLQPRLGGVGSRIGRLPTPHKWLTTSTEHGEASLAQPRYPRGRIYPTLNNVQDSGPPPERPPAHELCPPHTLGMALHGYRGPAMGSS</sequence>
<feature type="compositionally biased region" description="Basic and acidic residues" evidence="1">
    <location>
        <begin position="87"/>
        <end position="99"/>
    </location>
</feature>
<organism evidence="2 3">
    <name type="scientific">Kitasatospora putterlickiae</name>
    <dbReference type="NCBI Taxonomy" id="221725"/>
    <lineage>
        <taxon>Bacteria</taxon>
        <taxon>Bacillati</taxon>
        <taxon>Actinomycetota</taxon>
        <taxon>Actinomycetes</taxon>
        <taxon>Kitasatosporales</taxon>
        <taxon>Streptomycetaceae</taxon>
        <taxon>Kitasatospora</taxon>
    </lineage>
</organism>
<accession>A0ABN1YI24</accession>
<gene>
    <name evidence="2" type="ORF">GCM10009639_64190</name>
</gene>